<evidence type="ECO:0000256" key="3">
    <source>
        <dbReference type="ARBA" id="ARBA00023163"/>
    </source>
</evidence>
<name>A0A9X2FC59_9BACT</name>
<dbReference type="InterPro" id="IPR036390">
    <property type="entry name" value="WH_DNA-bd_sf"/>
</dbReference>
<dbReference type="AlphaFoldDB" id="A0A9X2FC59"/>
<feature type="domain" description="HTH gntR-type" evidence="4">
    <location>
        <begin position="5"/>
        <end position="72"/>
    </location>
</feature>
<keyword evidence="6" id="KW-1185">Reference proteome</keyword>
<dbReference type="PANTHER" id="PTHR43537:SF5">
    <property type="entry name" value="UXU OPERON TRANSCRIPTIONAL REGULATOR"/>
    <property type="match status" value="1"/>
</dbReference>
<dbReference type="Pfam" id="PF00392">
    <property type="entry name" value="GntR"/>
    <property type="match status" value="1"/>
</dbReference>
<organism evidence="5 6">
    <name type="scientific">Aeoliella straminimaris</name>
    <dbReference type="NCBI Taxonomy" id="2954799"/>
    <lineage>
        <taxon>Bacteria</taxon>
        <taxon>Pseudomonadati</taxon>
        <taxon>Planctomycetota</taxon>
        <taxon>Planctomycetia</taxon>
        <taxon>Pirellulales</taxon>
        <taxon>Lacipirellulaceae</taxon>
        <taxon>Aeoliella</taxon>
    </lineage>
</organism>
<dbReference type="Gene3D" id="1.10.10.10">
    <property type="entry name" value="Winged helix-like DNA-binding domain superfamily/Winged helix DNA-binding domain"/>
    <property type="match status" value="1"/>
</dbReference>
<dbReference type="InterPro" id="IPR011711">
    <property type="entry name" value="GntR_C"/>
</dbReference>
<dbReference type="PRINTS" id="PR00035">
    <property type="entry name" value="HTHGNTR"/>
</dbReference>
<dbReference type="SUPFAM" id="SSF48008">
    <property type="entry name" value="GntR ligand-binding domain-like"/>
    <property type="match status" value="1"/>
</dbReference>
<protein>
    <submittedName>
        <fullName evidence="5">GntR family transcriptional regulator</fullName>
    </submittedName>
</protein>
<dbReference type="Proteomes" id="UP001155241">
    <property type="component" value="Unassembled WGS sequence"/>
</dbReference>
<dbReference type="PROSITE" id="PS50949">
    <property type="entry name" value="HTH_GNTR"/>
    <property type="match status" value="1"/>
</dbReference>
<evidence type="ECO:0000256" key="2">
    <source>
        <dbReference type="ARBA" id="ARBA00023125"/>
    </source>
</evidence>
<dbReference type="GO" id="GO:0003700">
    <property type="term" value="F:DNA-binding transcription factor activity"/>
    <property type="evidence" value="ECO:0007669"/>
    <property type="project" value="InterPro"/>
</dbReference>
<dbReference type="PANTHER" id="PTHR43537">
    <property type="entry name" value="TRANSCRIPTIONAL REGULATOR, GNTR FAMILY"/>
    <property type="match status" value="1"/>
</dbReference>
<dbReference type="InterPro" id="IPR036388">
    <property type="entry name" value="WH-like_DNA-bd_sf"/>
</dbReference>
<accession>A0A9X2FC59</accession>
<reference evidence="5" key="1">
    <citation type="submission" date="2022-06" db="EMBL/GenBank/DDBJ databases">
        <title>Aeoliella straminimaris, a novel planctomycete from sediments.</title>
        <authorList>
            <person name="Vitorino I.R."/>
            <person name="Lage O.M."/>
        </authorList>
    </citation>
    <scope>NUCLEOTIDE SEQUENCE</scope>
    <source>
        <strain evidence="5">ICT_H6.2</strain>
    </source>
</reference>
<proteinExistence type="predicted"/>
<sequence length="251" mass="27332">MKNRPSHSQVAYAAIRERITSGELSSGAIVSEAAIAKELGLSRTPVGEALRRLSHEGLVDQIPRYGTVVRSLSPRDLRELFEVRQALEGMAAAKAAQQITAEVLEELELLCVAIDAEITSAQTCGANSLEGDALSRFLAADMAFHMLIISSARNRRLGEILEQTRSISSMFYARRGVHSLSRVIDANRWHRKILDALIAKDSAKASELVISHIQHSCEQSLQSHADGEAPVTLGTLNLPPSMRMALKAVTK</sequence>
<dbReference type="RefSeq" id="WP_252854349.1">
    <property type="nucleotide sequence ID" value="NZ_JAMXLR010000072.1"/>
</dbReference>
<dbReference type="Gene3D" id="1.20.120.530">
    <property type="entry name" value="GntR ligand-binding domain-like"/>
    <property type="match status" value="1"/>
</dbReference>
<keyword evidence="1" id="KW-0805">Transcription regulation</keyword>
<keyword evidence="3" id="KW-0804">Transcription</keyword>
<dbReference type="SUPFAM" id="SSF46785">
    <property type="entry name" value="Winged helix' DNA-binding domain"/>
    <property type="match status" value="1"/>
</dbReference>
<dbReference type="CDD" id="cd07377">
    <property type="entry name" value="WHTH_GntR"/>
    <property type="match status" value="1"/>
</dbReference>
<comment type="caution">
    <text evidence="5">The sequence shown here is derived from an EMBL/GenBank/DDBJ whole genome shotgun (WGS) entry which is preliminary data.</text>
</comment>
<dbReference type="InterPro" id="IPR008920">
    <property type="entry name" value="TF_FadR/GntR_C"/>
</dbReference>
<dbReference type="SMART" id="SM00345">
    <property type="entry name" value="HTH_GNTR"/>
    <property type="match status" value="1"/>
</dbReference>
<evidence type="ECO:0000313" key="5">
    <source>
        <dbReference type="EMBL" id="MCO6046235.1"/>
    </source>
</evidence>
<dbReference type="Pfam" id="PF07729">
    <property type="entry name" value="FCD"/>
    <property type="match status" value="1"/>
</dbReference>
<dbReference type="InterPro" id="IPR000524">
    <property type="entry name" value="Tscrpt_reg_HTH_GntR"/>
</dbReference>
<evidence type="ECO:0000313" key="6">
    <source>
        <dbReference type="Proteomes" id="UP001155241"/>
    </source>
</evidence>
<keyword evidence="2" id="KW-0238">DNA-binding</keyword>
<dbReference type="SMART" id="SM00895">
    <property type="entry name" value="FCD"/>
    <property type="match status" value="1"/>
</dbReference>
<evidence type="ECO:0000259" key="4">
    <source>
        <dbReference type="PROSITE" id="PS50949"/>
    </source>
</evidence>
<dbReference type="EMBL" id="JAMXLR010000072">
    <property type="protein sequence ID" value="MCO6046235.1"/>
    <property type="molecule type" value="Genomic_DNA"/>
</dbReference>
<gene>
    <name evidence="5" type="ORF">NG895_20245</name>
</gene>
<evidence type="ECO:0000256" key="1">
    <source>
        <dbReference type="ARBA" id="ARBA00023015"/>
    </source>
</evidence>
<dbReference type="GO" id="GO:0003677">
    <property type="term" value="F:DNA binding"/>
    <property type="evidence" value="ECO:0007669"/>
    <property type="project" value="UniProtKB-KW"/>
</dbReference>